<keyword evidence="1 2" id="KW-0728">SH3 domain</keyword>
<accession>A0A058ZFG4</accession>
<dbReference type="OrthoDB" id="10255964at2759"/>
<dbReference type="GeneID" id="20525364"/>
<evidence type="ECO:0000259" key="3">
    <source>
        <dbReference type="PROSITE" id="PS50002"/>
    </source>
</evidence>
<organism evidence="4">
    <name type="scientific">Fonticula alba</name>
    <name type="common">Slime mold</name>
    <dbReference type="NCBI Taxonomy" id="691883"/>
    <lineage>
        <taxon>Eukaryota</taxon>
        <taxon>Rotosphaerida</taxon>
        <taxon>Fonticulaceae</taxon>
        <taxon>Fonticula</taxon>
    </lineage>
</organism>
<dbReference type="Proteomes" id="UP000030693">
    <property type="component" value="Unassembled WGS sequence"/>
</dbReference>
<gene>
    <name evidence="4" type="ORF">H696_00639</name>
</gene>
<dbReference type="RefSeq" id="XP_009492795.1">
    <property type="nucleotide sequence ID" value="XM_009494520.1"/>
</dbReference>
<dbReference type="AlphaFoldDB" id="A0A058ZFG4"/>
<evidence type="ECO:0000313" key="5">
    <source>
        <dbReference type="Proteomes" id="UP000030693"/>
    </source>
</evidence>
<dbReference type="SUPFAM" id="SSF50044">
    <property type="entry name" value="SH3-domain"/>
    <property type="match status" value="1"/>
</dbReference>
<sequence length="84" mass="9613">MPNHSDSGSDWDDDVPTVPAPKILMVGRVVRDYIPESNKYLTLFQDELVYVFKQSSDVDPKCWEGETRGEYGVFPPEYIEKIAT</sequence>
<protein>
    <recommendedName>
        <fullName evidence="3">SH3 domain-containing protein</fullName>
    </recommendedName>
</protein>
<dbReference type="PROSITE" id="PS50002">
    <property type="entry name" value="SH3"/>
    <property type="match status" value="1"/>
</dbReference>
<evidence type="ECO:0000313" key="4">
    <source>
        <dbReference type="EMBL" id="KCV73094.1"/>
    </source>
</evidence>
<name>A0A058ZFG4_FONAL</name>
<dbReference type="Pfam" id="PF07653">
    <property type="entry name" value="SH3_2"/>
    <property type="match status" value="1"/>
</dbReference>
<reference evidence="4" key="1">
    <citation type="submission" date="2013-04" db="EMBL/GenBank/DDBJ databases">
        <title>The Genome Sequence of Fonticula alba ATCC 38817.</title>
        <authorList>
            <consortium name="The Broad Institute Genomics Platform"/>
            <person name="Russ C."/>
            <person name="Cuomo C."/>
            <person name="Burger G."/>
            <person name="Gray M.W."/>
            <person name="Holland P.W.H."/>
            <person name="King N."/>
            <person name="Lang F.B.F."/>
            <person name="Roger A.J."/>
            <person name="Ruiz-Trillo I."/>
            <person name="Brown M."/>
            <person name="Walker B."/>
            <person name="Young S."/>
            <person name="Zeng Q."/>
            <person name="Gargeya S."/>
            <person name="Fitzgerald M."/>
            <person name="Haas B."/>
            <person name="Abouelleil A."/>
            <person name="Allen A.W."/>
            <person name="Alvarado L."/>
            <person name="Arachchi H.M."/>
            <person name="Berlin A.M."/>
            <person name="Chapman S.B."/>
            <person name="Gainer-Dewar J."/>
            <person name="Goldberg J."/>
            <person name="Griggs A."/>
            <person name="Gujja S."/>
            <person name="Hansen M."/>
            <person name="Howarth C."/>
            <person name="Imamovic A."/>
            <person name="Ireland A."/>
            <person name="Larimer J."/>
            <person name="McCowan C."/>
            <person name="Murphy C."/>
            <person name="Pearson M."/>
            <person name="Poon T.W."/>
            <person name="Priest M."/>
            <person name="Roberts A."/>
            <person name="Saif S."/>
            <person name="Shea T."/>
            <person name="Sisk P."/>
            <person name="Sykes S."/>
            <person name="Wortman J."/>
            <person name="Nusbaum C."/>
            <person name="Birren B."/>
        </authorList>
    </citation>
    <scope>NUCLEOTIDE SEQUENCE [LARGE SCALE GENOMIC DNA]</scope>
    <source>
        <strain evidence="4">ATCC 38817</strain>
    </source>
</reference>
<dbReference type="InterPro" id="IPR036028">
    <property type="entry name" value="SH3-like_dom_sf"/>
</dbReference>
<dbReference type="SMART" id="SM00326">
    <property type="entry name" value="SH3"/>
    <property type="match status" value="1"/>
</dbReference>
<feature type="domain" description="SH3" evidence="3">
    <location>
        <begin position="22"/>
        <end position="84"/>
    </location>
</feature>
<dbReference type="STRING" id="691883.A0A058ZFG4"/>
<dbReference type="Gene3D" id="2.30.30.40">
    <property type="entry name" value="SH3 Domains"/>
    <property type="match status" value="1"/>
</dbReference>
<dbReference type="InterPro" id="IPR001452">
    <property type="entry name" value="SH3_domain"/>
</dbReference>
<dbReference type="EMBL" id="KB932201">
    <property type="protein sequence ID" value="KCV73094.1"/>
    <property type="molecule type" value="Genomic_DNA"/>
</dbReference>
<keyword evidence="5" id="KW-1185">Reference proteome</keyword>
<proteinExistence type="predicted"/>
<evidence type="ECO:0000256" key="2">
    <source>
        <dbReference type="PROSITE-ProRule" id="PRU00192"/>
    </source>
</evidence>
<evidence type="ECO:0000256" key="1">
    <source>
        <dbReference type="ARBA" id="ARBA00022443"/>
    </source>
</evidence>